<feature type="transmembrane region" description="Helical" evidence="10">
    <location>
        <begin position="476"/>
        <end position="498"/>
    </location>
</feature>
<feature type="transmembrane region" description="Helical" evidence="10">
    <location>
        <begin position="129"/>
        <end position="152"/>
    </location>
</feature>
<dbReference type="InterPro" id="IPR036640">
    <property type="entry name" value="ABC1_TM_sf"/>
</dbReference>
<evidence type="ECO:0000256" key="4">
    <source>
        <dbReference type="ARBA" id="ARBA00022737"/>
    </source>
</evidence>
<name>A0AAE1FXN5_PETCI</name>
<dbReference type="PANTHER" id="PTHR24223:SF443">
    <property type="entry name" value="MULTIDRUG-RESISTANCE LIKE PROTEIN 1, ISOFORM I"/>
    <property type="match status" value="1"/>
</dbReference>
<keyword evidence="7 10" id="KW-1133">Transmembrane helix</keyword>
<evidence type="ECO:0000256" key="3">
    <source>
        <dbReference type="ARBA" id="ARBA00022692"/>
    </source>
</evidence>
<feature type="transmembrane region" description="Helical" evidence="10">
    <location>
        <begin position="196"/>
        <end position="218"/>
    </location>
</feature>
<feature type="transmembrane region" description="Helical" evidence="10">
    <location>
        <begin position="581"/>
        <end position="603"/>
    </location>
</feature>
<dbReference type="Pfam" id="PF00078">
    <property type="entry name" value="RVT_1"/>
    <property type="match status" value="1"/>
</dbReference>
<evidence type="ECO:0000256" key="8">
    <source>
        <dbReference type="ARBA" id="ARBA00023136"/>
    </source>
</evidence>
<evidence type="ECO:0000256" key="2">
    <source>
        <dbReference type="ARBA" id="ARBA00022448"/>
    </source>
</evidence>
<dbReference type="Pfam" id="PF00664">
    <property type="entry name" value="ABC_membrane"/>
    <property type="match status" value="1"/>
</dbReference>
<dbReference type="InterPro" id="IPR043502">
    <property type="entry name" value="DNA/RNA_pol_sf"/>
</dbReference>
<keyword evidence="2" id="KW-0813">Transport</keyword>
<keyword evidence="3 10" id="KW-0812">Transmembrane</keyword>
<dbReference type="InterPro" id="IPR000477">
    <property type="entry name" value="RT_dom"/>
</dbReference>
<dbReference type="EMBL" id="JAWQEG010001089">
    <property type="protein sequence ID" value="KAK3882509.1"/>
    <property type="molecule type" value="Genomic_DNA"/>
</dbReference>
<keyword evidence="8 10" id="KW-0472">Membrane</keyword>
<keyword evidence="5" id="KW-0547">Nucleotide-binding</keyword>
<organism evidence="13 14">
    <name type="scientific">Petrolisthes cinctipes</name>
    <name type="common">Flat porcelain crab</name>
    <dbReference type="NCBI Taxonomy" id="88211"/>
    <lineage>
        <taxon>Eukaryota</taxon>
        <taxon>Metazoa</taxon>
        <taxon>Ecdysozoa</taxon>
        <taxon>Arthropoda</taxon>
        <taxon>Crustacea</taxon>
        <taxon>Multicrustacea</taxon>
        <taxon>Malacostraca</taxon>
        <taxon>Eumalacostraca</taxon>
        <taxon>Eucarida</taxon>
        <taxon>Decapoda</taxon>
        <taxon>Pleocyemata</taxon>
        <taxon>Anomura</taxon>
        <taxon>Galatheoidea</taxon>
        <taxon>Porcellanidae</taxon>
        <taxon>Petrolisthes</taxon>
    </lineage>
</organism>
<evidence type="ECO:0000259" key="11">
    <source>
        <dbReference type="PROSITE" id="PS50878"/>
    </source>
</evidence>
<dbReference type="PROSITE" id="PS50878">
    <property type="entry name" value="RT_POL"/>
    <property type="match status" value="1"/>
</dbReference>
<gene>
    <name evidence="13" type="ORF">Pcinc_013123</name>
</gene>
<dbReference type="Proteomes" id="UP001286313">
    <property type="component" value="Unassembled WGS sequence"/>
</dbReference>
<dbReference type="SUPFAM" id="SSF56672">
    <property type="entry name" value="DNA/RNA polymerases"/>
    <property type="match status" value="1"/>
</dbReference>
<evidence type="ECO:0000313" key="14">
    <source>
        <dbReference type="Proteomes" id="UP001286313"/>
    </source>
</evidence>
<dbReference type="PROSITE" id="PS50929">
    <property type="entry name" value="ABC_TM1F"/>
    <property type="match status" value="1"/>
</dbReference>
<feature type="transmembrane region" description="Helical" evidence="10">
    <location>
        <begin position="82"/>
        <end position="109"/>
    </location>
</feature>
<dbReference type="InterPro" id="IPR050173">
    <property type="entry name" value="ABC_transporter_C-like"/>
</dbReference>
<dbReference type="GO" id="GO:0005524">
    <property type="term" value="F:ATP binding"/>
    <property type="evidence" value="ECO:0007669"/>
    <property type="project" value="UniProtKB-KW"/>
</dbReference>
<keyword evidence="4" id="KW-0677">Repeat</keyword>
<dbReference type="GO" id="GO:0071897">
    <property type="term" value="P:DNA biosynthetic process"/>
    <property type="evidence" value="ECO:0007669"/>
    <property type="project" value="UniProtKB-ARBA"/>
</dbReference>
<dbReference type="InterPro" id="IPR011527">
    <property type="entry name" value="ABC1_TM_dom"/>
</dbReference>
<feature type="region of interest" description="Disordered" evidence="9">
    <location>
        <begin position="760"/>
        <end position="788"/>
    </location>
</feature>
<evidence type="ECO:0000256" key="6">
    <source>
        <dbReference type="ARBA" id="ARBA00022840"/>
    </source>
</evidence>
<evidence type="ECO:0000256" key="10">
    <source>
        <dbReference type="SAM" id="Phobius"/>
    </source>
</evidence>
<accession>A0AAE1FXN5</accession>
<evidence type="ECO:0000259" key="12">
    <source>
        <dbReference type="PROSITE" id="PS50929"/>
    </source>
</evidence>
<feature type="domain" description="Reverse transcriptase" evidence="11">
    <location>
        <begin position="645"/>
        <end position="1013"/>
    </location>
</feature>
<feature type="transmembrane region" description="Helical" evidence="10">
    <location>
        <begin position="40"/>
        <end position="61"/>
    </location>
</feature>
<keyword evidence="6" id="KW-0067">ATP-binding</keyword>
<sequence length="1202" mass="139378">MATVEEGLLFDYCGGSPLWDANLTWYTDNPKLTPCFESTILVWIPCGLLWLLAPLETHILLSSRDRHIPWSWLNVSKIVGSTALIILELVELFYSIYLIFQVGSTALIILELVELFYSVHQWRLGEDVYGVHVLTPLILSVSFVLQLVFVLVGRRRGMQTSMCLFFFWLALLVCGLPEFVGHLTPPSTQLPAVETMYFISYLIYYVLVGFVFVLNCFADVTPLHLDDPRGKNHSPELSVSFLNHLTFSWFDTAIWRGYRTPLEHTHLWDLTPQNTSRSIVGKWDENWRKTTASAFKQGESHTYASFSNDGSQVEVSGMMAVAGNKQQQQQQYYLSILPTMVRTFLSSFLWGALMKLFHDIVQFLSPQILSALINFVDDPSEEPPPFWHGYAYSVLLLLCNILQFFLLGHYFKRMRVIGLQVRTGIISAVYRKALRISNNARKESTALRISNSARKESTVGEIVNLMSVDAQRFMDIATYINMIWSAPMQIALALYFLWGLLGPSVLAGLAVMVALIPINGLVANRNKVLEVKQMKCKDNRIRIMNEILNGIKVLKLYGWEPAFETQVKEVRGKEIKLLRQTAYMMAGTNFLWSCTPFLIGGAFEALIDRMENQTVQKAYEEYVNTTNKITEETVGYKKKKQVEGMPKALENKCNDRREARLKYLKQPSNNELRENYRTINRQVKSEVLQQKRLTMEKKVEQLERDFKNNNSHNLFKTVRELEKKPYRQLNTIKDKNGTIQCEQEEVLRCWQDHFTTQLNTEFPHNDEAPNDVLEGDAEINDNPPTEHEVETSIKSLKNKKSPGWDNITAEVLKAGGRYMVEMLQCLFKKVWDLEDTPDDWSKLLINPIHKKAFDTVWREALWIFLSSVGVNQRMINVIKKMYENTQCSVMIGGSMTEWFCVRVGVRQGCILSPALFNLFLEFVMRELKSIDRELNYREKMSLDIRYADDTTLLSVIFGKLGLSTQELETACMKWGLKINNKKCKILTDGDDNIRIDGEEVQRVNEFVFLGSMLPFTSKDVNRRIALASAAFGRLQRTVWSRRDISLKLKVRLYKSLILPIAIYAGETWTLRAEDTRRLEVFEMRCLRAIMGIRRIQRVTNEHIRRELNVNETITEIIRRKRLKWFGHTMRRPPESYIRRAYWGDFTARRPRGRPPKRWKDQIPEDLGLPLHRCEEMALNRGDWWEGAVRGRRRARGRYDLRP</sequence>
<feature type="transmembrane region" description="Helical" evidence="10">
    <location>
        <begin position="504"/>
        <end position="524"/>
    </location>
</feature>
<keyword evidence="14" id="KW-1185">Reference proteome</keyword>
<reference evidence="13" key="1">
    <citation type="submission" date="2023-10" db="EMBL/GenBank/DDBJ databases">
        <title>Genome assemblies of two species of porcelain crab, Petrolisthes cinctipes and Petrolisthes manimaculis (Anomura: Porcellanidae).</title>
        <authorList>
            <person name="Angst P."/>
        </authorList>
    </citation>
    <scope>NUCLEOTIDE SEQUENCE</scope>
    <source>
        <strain evidence="13">PB745_01</strain>
        <tissue evidence="13">Gill</tissue>
    </source>
</reference>
<dbReference type="GO" id="GO:0016020">
    <property type="term" value="C:membrane"/>
    <property type="evidence" value="ECO:0007669"/>
    <property type="project" value="InterPro"/>
</dbReference>
<feature type="transmembrane region" description="Helical" evidence="10">
    <location>
        <begin position="164"/>
        <end position="184"/>
    </location>
</feature>
<dbReference type="AlphaFoldDB" id="A0AAE1FXN5"/>
<evidence type="ECO:0000313" key="13">
    <source>
        <dbReference type="EMBL" id="KAK3882509.1"/>
    </source>
</evidence>
<dbReference type="SUPFAM" id="SSF90123">
    <property type="entry name" value="ABC transporter transmembrane region"/>
    <property type="match status" value="1"/>
</dbReference>
<dbReference type="CDD" id="cd18595">
    <property type="entry name" value="ABC_6TM_MRP1_2_3_6_D1_like"/>
    <property type="match status" value="1"/>
</dbReference>
<protein>
    <submittedName>
        <fullName evidence="13">Uncharacterized protein</fullName>
    </submittedName>
</protein>
<comment type="subcellular location">
    <subcellularLocation>
        <location evidence="1">Endomembrane system</location>
        <topology evidence="1">Multi-pass membrane protein</topology>
    </subcellularLocation>
</comment>
<comment type="caution">
    <text evidence="13">The sequence shown here is derived from an EMBL/GenBank/DDBJ whole genome shotgun (WGS) entry which is preliminary data.</text>
</comment>
<feature type="transmembrane region" description="Helical" evidence="10">
    <location>
        <begin position="390"/>
        <end position="411"/>
    </location>
</feature>
<dbReference type="Gene3D" id="1.20.1560.10">
    <property type="entry name" value="ABC transporter type 1, transmembrane domain"/>
    <property type="match status" value="1"/>
</dbReference>
<evidence type="ECO:0000256" key="1">
    <source>
        <dbReference type="ARBA" id="ARBA00004127"/>
    </source>
</evidence>
<dbReference type="GO" id="GO:0012505">
    <property type="term" value="C:endomembrane system"/>
    <property type="evidence" value="ECO:0007669"/>
    <property type="project" value="UniProtKB-SubCell"/>
</dbReference>
<dbReference type="FunFam" id="1.20.1560.10:FF:000006">
    <property type="entry name" value="ATP-binding cassette, sub-family C (CFTR/MRP), member 9"/>
    <property type="match status" value="1"/>
</dbReference>
<proteinExistence type="predicted"/>
<dbReference type="GO" id="GO:0140359">
    <property type="term" value="F:ABC-type transporter activity"/>
    <property type="evidence" value="ECO:0007669"/>
    <property type="project" value="InterPro"/>
</dbReference>
<evidence type="ECO:0000256" key="5">
    <source>
        <dbReference type="ARBA" id="ARBA00022741"/>
    </source>
</evidence>
<evidence type="ECO:0000256" key="9">
    <source>
        <dbReference type="SAM" id="MobiDB-lite"/>
    </source>
</evidence>
<dbReference type="PANTHER" id="PTHR24223">
    <property type="entry name" value="ATP-BINDING CASSETTE SUB-FAMILY C"/>
    <property type="match status" value="1"/>
</dbReference>
<feature type="transmembrane region" description="Helical" evidence="10">
    <location>
        <begin position="332"/>
        <end position="353"/>
    </location>
</feature>
<feature type="domain" description="ABC transmembrane type-1" evidence="12">
    <location>
        <begin position="349"/>
        <end position="599"/>
    </location>
</feature>
<evidence type="ECO:0000256" key="7">
    <source>
        <dbReference type="ARBA" id="ARBA00022989"/>
    </source>
</evidence>